<organism evidence="6 7">
    <name type="scientific">Legionella drozanskii LLAP-1</name>
    <dbReference type="NCBI Taxonomy" id="1212489"/>
    <lineage>
        <taxon>Bacteria</taxon>
        <taxon>Pseudomonadati</taxon>
        <taxon>Pseudomonadota</taxon>
        <taxon>Gammaproteobacteria</taxon>
        <taxon>Legionellales</taxon>
        <taxon>Legionellaceae</taxon>
        <taxon>Legionella</taxon>
    </lineage>
</organism>
<dbReference type="Proteomes" id="UP000054736">
    <property type="component" value="Unassembled WGS sequence"/>
</dbReference>
<dbReference type="EC" id="3.1.4.17" evidence="6"/>
<sequence>MENDFSLKESLKILQITDTHLFSTNPNLFGINPNKNFNEVMRVVFNHELQDTDFILLTGDLSQDETANSYQYLVESFKHCKKPVFWISGNHDNEKLMAEVFSPFALFNRGKFLELKHWIFLFLNSKLEGSENGYLHQDELNKLEKQLKLCHKNVALIMHHHPTPVNTPLIDKYILNNRDELWEIISNTKVKLIITGHVHGDYSLSKNDIKVECSPATCYQLKKGTSTLEIDKAIGYKIHYFDNGRYYSKAVEWQFP</sequence>
<evidence type="ECO:0000259" key="5">
    <source>
        <dbReference type="Pfam" id="PF00149"/>
    </source>
</evidence>
<evidence type="ECO:0000256" key="3">
    <source>
        <dbReference type="ARBA" id="ARBA00023004"/>
    </source>
</evidence>
<name>A0A0W0TBP8_9GAMM</name>
<keyword evidence="2 6" id="KW-0378">Hydrolase</keyword>
<dbReference type="PATRIC" id="fig|1212489.4.peg.416"/>
<comment type="similarity">
    <text evidence="4">Belongs to the cyclic nucleotide phosphodiesterase class-III family.</text>
</comment>
<comment type="caution">
    <text evidence="6">The sequence shown here is derived from an EMBL/GenBank/DDBJ whole genome shotgun (WGS) entry which is preliminary data.</text>
</comment>
<dbReference type="GO" id="GO:0046872">
    <property type="term" value="F:metal ion binding"/>
    <property type="evidence" value="ECO:0007669"/>
    <property type="project" value="UniProtKB-KW"/>
</dbReference>
<feature type="domain" description="Calcineurin-like phosphoesterase" evidence="5">
    <location>
        <begin position="11"/>
        <end position="200"/>
    </location>
</feature>
<dbReference type="InterPro" id="IPR004843">
    <property type="entry name" value="Calcineurin-like_PHP"/>
</dbReference>
<dbReference type="GO" id="GO:0004114">
    <property type="term" value="F:3',5'-cyclic-nucleotide phosphodiesterase activity"/>
    <property type="evidence" value="ECO:0007669"/>
    <property type="project" value="UniProtKB-EC"/>
</dbReference>
<dbReference type="AlphaFoldDB" id="A0A0W0TBP8"/>
<gene>
    <name evidence="6" type="primary">cpdA</name>
    <name evidence="6" type="ORF">Ldro_0403</name>
</gene>
<reference evidence="6 7" key="1">
    <citation type="submission" date="2015-11" db="EMBL/GenBank/DDBJ databases">
        <title>Genomic analysis of 38 Legionella species identifies large and diverse effector repertoires.</title>
        <authorList>
            <person name="Burstein D."/>
            <person name="Amaro F."/>
            <person name="Zusman T."/>
            <person name="Lifshitz Z."/>
            <person name="Cohen O."/>
            <person name="Gilbert J.A."/>
            <person name="Pupko T."/>
            <person name="Shuman H.A."/>
            <person name="Segal G."/>
        </authorList>
    </citation>
    <scope>NUCLEOTIDE SEQUENCE [LARGE SCALE GENOMIC DNA]</scope>
    <source>
        <strain evidence="6 7">ATCC 700990</strain>
    </source>
</reference>
<dbReference type="OrthoDB" id="9784378at2"/>
<keyword evidence="3" id="KW-0408">Iron</keyword>
<keyword evidence="1" id="KW-0479">Metal-binding</keyword>
<dbReference type="PANTHER" id="PTHR42988">
    <property type="entry name" value="PHOSPHOHYDROLASE"/>
    <property type="match status" value="1"/>
</dbReference>
<keyword evidence="7" id="KW-1185">Reference proteome</keyword>
<dbReference type="InterPro" id="IPR029052">
    <property type="entry name" value="Metallo-depent_PP-like"/>
</dbReference>
<accession>A0A0W0TBP8</accession>
<dbReference type="Gene3D" id="3.60.21.10">
    <property type="match status" value="1"/>
</dbReference>
<dbReference type="RefSeq" id="WP_058494757.1">
    <property type="nucleotide sequence ID" value="NZ_CAAAIU010000003.1"/>
</dbReference>
<dbReference type="SUPFAM" id="SSF56300">
    <property type="entry name" value="Metallo-dependent phosphatases"/>
    <property type="match status" value="1"/>
</dbReference>
<dbReference type="InterPro" id="IPR050884">
    <property type="entry name" value="CNP_phosphodiesterase-III"/>
</dbReference>
<dbReference type="EMBL" id="LNXY01000003">
    <property type="protein sequence ID" value="KTC93032.1"/>
    <property type="molecule type" value="Genomic_DNA"/>
</dbReference>
<evidence type="ECO:0000256" key="1">
    <source>
        <dbReference type="ARBA" id="ARBA00022723"/>
    </source>
</evidence>
<evidence type="ECO:0000313" key="7">
    <source>
        <dbReference type="Proteomes" id="UP000054736"/>
    </source>
</evidence>
<evidence type="ECO:0000313" key="6">
    <source>
        <dbReference type="EMBL" id="KTC93032.1"/>
    </source>
</evidence>
<evidence type="ECO:0000256" key="4">
    <source>
        <dbReference type="ARBA" id="ARBA00025742"/>
    </source>
</evidence>
<evidence type="ECO:0000256" key="2">
    <source>
        <dbReference type="ARBA" id="ARBA00022801"/>
    </source>
</evidence>
<dbReference type="STRING" id="1212489.Ldro_0403"/>
<proteinExistence type="inferred from homology"/>
<dbReference type="Pfam" id="PF00149">
    <property type="entry name" value="Metallophos"/>
    <property type="match status" value="1"/>
</dbReference>
<dbReference type="PANTHER" id="PTHR42988:SF2">
    <property type="entry name" value="CYCLIC NUCLEOTIDE PHOSPHODIESTERASE CBUA0032-RELATED"/>
    <property type="match status" value="1"/>
</dbReference>
<protein>
    <submittedName>
        <fullName evidence="6">3',5'-cyclic adenosine monophosphate phosphodiesterase CpdA</fullName>
        <ecNumber evidence="6">3.1.4.17</ecNumber>
    </submittedName>
</protein>